<feature type="transmembrane region" description="Helical" evidence="7">
    <location>
        <begin position="126"/>
        <end position="143"/>
    </location>
</feature>
<evidence type="ECO:0000256" key="6">
    <source>
        <dbReference type="SAM" id="MobiDB-lite"/>
    </source>
</evidence>
<evidence type="ECO:0000313" key="9">
    <source>
        <dbReference type="Proteomes" id="UP000028545"/>
    </source>
</evidence>
<feature type="region of interest" description="Disordered" evidence="6">
    <location>
        <begin position="214"/>
        <end position="238"/>
    </location>
</feature>
<keyword evidence="3 7" id="KW-1133">Transmembrane helix</keyword>
<accession>A0A084GHI1</accession>
<dbReference type="PANTHER" id="PTHR23502">
    <property type="entry name" value="MAJOR FACILITATOR SUPERFAMILY"/>
    <property type="match status" value="1"/>
</dbReference>
<evidence type="ECO:0008006" key="10">
    <source>
        <dbReference type="Google" id="ProtNLM"/>
    </source>
</evidence>
<dbReference type="VEuPathDB" id="FungiDB:SAPIO_CDS0091"/>
<feature type="transmembrane region" description="Helical" evidence="7">
    <location>
        <begin position="95"/>
        <end position="114"/>
    </location>
</feature>
<organism evidence="8 9">
    <name type="scientific">Pseudallescheria apiosperma</name>
    <name type="common">Scedosporium apiospermum</name>
    <dbReference type="NCBI Taxonomy" id="563466"/>
    <lineage>
        <taxon>Eukaryota</taxon>
        <taxon>Fungi</taxon>
        <taxon>Dikarya</taxon>
        <taxon>Ascomycota</taxon>
        <taxon>Pezizomycotina</taxon>
        <taxon>Sordariomycetes</taxon>
        <taxon>Hypocreomycetidae</taxon>
        <taxon>Microascales</taxon>
        <taxon>Microascaceae</taxon>
        <taxon>Scedosporium</taxon>
    </lineage>
</organism>
<evidence type="ECO:0000313" key="8">
    <source>
        <dbReference type="EMBL" id="KEZ46793.1"/>
    </source>
</evidence>
<evidence type="ECO:0000256" key="1">
    <source>
        <dbReference type="ARBA" id="ARBA00004141"/>
    </source>
</evidence>
<name>A0A084GHI1_PSEDA</name>
<keyword evidence="2 7" id="KW-0812">Transmembrane</keyword>
<dbReference type="Pfam" id="PF11951">
    <property type="entry name" value="Fungal_trans_2"/>
    <property type="match status" value="1"/>
</dbReference>
<feature type="transmembrane region" description="Helical" evidence="7">
    <location>
        <begin position="170"/>
        <end position="192"/>
    </location>
</feature>
<dbReference type="KEGG" id="sapo:SAPIO_CDS0091"/>
<keyword evidence="4 7" id="KW-0472">Membrane</keyword>
<dbReference type="Proteomes" id="UP000028545">
    <property type="component" value="Unassembled WGS sequence"/>
</dbReference>
<keyword evidence="9" id="KW-1185">Reference proteome</keyword>
<dbReference type="OrthoDB" id="5215911at2759"/>
<dbReference type="Gene3D" id="1.20.1250.20">
    <property type="entry name" value="MFS general substrate transporter like domains"/>
    <property type="match status" value="2"/>
</dbReference>
<evidence type="ECO:0000256" key="3">
    <source>
        <dbReference type="ARBA" id="ARBA00022989"/>
    </source>
</evidence>
<feature type="transmembrane region" description="Helical" evidence="7">
    <location>
        <begin position="871"/>
        <end position="889"/>
    </location>
</feature>
<dbReference type="InterPro" id="IPR036259">
    <property type="entry name" value="MFS_trans_sf"/>
</dbReference>
<dbReference type="EMBL" id="JOWA01000011">
    <property type="protein sequence ID" value="KEZ46793.1"/>
    <property type="molecule type" value="Genomic_DNA"/>
</dbReference>
<evidence type="ECO:0000256" key="2">
    <source>
        <dbReference type="ARBA" id="ARBA00022692"/>
    </source>
</evidence>
<dbReference type="SUPFAM" id="SSF103473">
    <property type="entry name" value="MFS general substrate transporter"/>
    <property type="match status" value="1"/>
</dbReference>
<evidence type="ECO:0000256" key="4">
    <source>
        <dbReference type="ARBA" id="ARBA00023136"/>
    </source>
</evidence>
<keyword evidence="5" id="KW-0539">Nucleus</keyword>
<feature type="transmembrane region" description="Helical" evidence="7">
    <location>
        <begin position="431"/>
        <end position="454"/>
    </location>
</feature>
<evidence type="ECO:0000256" key="7">
    <source>
        <dbReference type="SAM" id="Phobius"/>
    </source>
</evidence>
<dbReference type="GeneID" id="27718243"/>
<reference evidence="8 9" key="1">
    <citation type="journal article" date="2014" name="Genome Announc.">
        <title>Draft genome sequence of the pathogenic fungus Scedosporium apiospermum.</title>
        <authorList>
            <person name="Vandeputte P."/>
            <person name="Ghamrawi S."/>
            <person name="Rechenmann M."/>
            <person name="Iltis A."/>
            <person name="Giraud S."/>
            <person name="Fleury M."/>
            <person name="Thornton C."/>
            <person name="Delhaes L."/>
            <person name="Meyer W."/>
            <person name="Papon N."/>
            <person name="Bouchara J.P."/>
        </authorList>
    </citation>
    <scope>NUCLEOTIDE SEQUENCE [LARGE SCALE GENOMIC DNA]</scope>
    <source>
        <strain evidence="8 9">IHEM 14462</strain>
    </source>
</reference>
<protein>
    <recommendedName>
        <fullName evidence="10">Major facilitator superfamily (MFS) profile domain-containing protein</fullName>
    </recommendedName>
</protein>
<sequence length="957" mass="106450">MAPATPSSDFVPGTVHLVDLEGTMRSRHAEGGRRDVVLIPAPSSDPDDPLNWSPRRKNLFLFCICIYCLAVGIASAAIYSVLVPISTATGLTIETLVSGTGYMFLTLGWGCLIWQPLAQKFGKRPVYLLSLLGTMAIMIWAPHATTNGQWIANKVIQGVFGAPIESLCEISIADVHWCAIFNGGGFLILFFLMEETNFNRKAILAVDVDEDTESRLTPVDQPSRNQSDSEKAAAQEHSISNNIDTAEGQFRPRTNLTFLQKMKIIRRQDLQNDVPLMGMLTRPFVFFSLPIVVFSGFMYGAIVCYFNVLNGTASLILSSPPYNFSASIVGLSYVSCLIGVFFGVAYSGPFGDKFIIWKARRNNGIMEPEYRLWLYSLLLITIPGAMLLWGVGAAHKVHWFGLVFAMGVLAGSVAIGCQLPISYCIDCYKDLGADAIVTVIIIRNTMGFAVSYGITPWVMNMGYQDAFLLAAFTALAQTAVFLVFIKWGRQIRKASVDRYLNQGNASSPNGEESSYELAVRYKHAFFTMAFTAGSAAPFSEIEFRLFNYFLDSDGLSPRLVLPTWNKSSFQEYQCEIASMMLHCECVKYAVMAACAATQFIRFQQKRHQAVALTCYSRAVEEVNQELSRVQSGQTVPGISLLTAVIYLYIYDLWSLDNVVDPRKHVAGAMKLLNVVFSNESHQPFTSRATGRLTVESVLYQASLLSMRRPFTAYFPVEGQWLDQVESMLDSTRTNTATSRTDSSPVLGMPLSLYRLILDVLNFRNWASQQSADSLARLRTEMDFWEAFVFMDSNTASLSPEDGGSSSETTILYVLAASLLLDWITEASTSGLWAANAPPPDEVIFGSRRPGKGPWQLCQGLEILRRPNASSAWCHGFLGVWPILIFGYAVSSEGEMMLLRNLLRDILQRLTYGEVQRTLDELEDVWSVRKAQVEEWGERGDVDTQELFSPRMSVQEMC</sequence>
<proteinExistence type="predicted"/>
<feature type="transmembrane region" description="Helical" evidence="7">
    <location>
        <begin position="328"/>
        <end position="351"/>
    </location>
</feature>
<feature type="transmembrane region" description="Helical" evidence="7">
    <location>
        <begin position="372"/>
        <end position="391"/>
    </location>
</feature>
<gene>
    <name evidence="8" type="ORF">SAPIO_CDS0091</name>
</gene>
<evidence type="ECO:0000256" key="5">
    <source>
        <dbReference type="ARBA" id="ARBA00023242"/>
    </source>
</evidence>
<feature type="transmembrane region" description="Helical" evidence="7">
    <location>
        <begin position="397"/>
        <end position="419"/>
    </location>
</feature>
<dbReference type="AlphaFoldDB" id="A0A084GHI1"/>
<feature type="transmembrane region" description="Helical" evidence="7">
    <location>
        <begin position="466"/>
        <end position="485"/>
    </location>
</feature>
<dbReference type="RefSeq" id="XP_016646592.1">
    <property type="nucleotide sequence ID" value="XM_016782959.1"/>
</dbReference>
<dbReference type="PANTHER" id="PTHR23502:SF30">
    <property type="entry name" value="TRANSPORTER, PUTATIVE (AFU_ORTHOLOGUE AFUA_8G04702)-RELATED"/>
    <property type="match status" value="1"/>
</dbReference>
<dbReference type="OMA" id="DWITEAS"/>
<feature type="transmembrane region" description="Helical" evidence="7">
    <location>
        <begin position="59"/>
        <end position="83"/>
    </location>
</feature>
<comment type="caution">
    <text evidence="8">The sequence shown here is derived from an EMBL/GenBank/DDBJ whole genome shotgun (WGS) entry which is preliminary data.</text>
</comment>
<dbReference type="InterPro" id="IPR021858">
    <property type="entry name" value="Fun_TF"/>
</dbReference>
<dbReference type="GO" id="GO:0005886">
    <property type="term" value="C:plasma membrane"/>
    <property type="evidence" value="ECO:0007669"/>
    <property type="project" value="TreeGrafter"/>
</dbReference>
<feature type="transmembrane region" description="Helical" evidence="7">
    <location>
        <begin position="284"/>
        <end position="308"/>
    </location>
</feature>
<comment type="subcellular location">
    <subcellularLocation>
        <location evidence="1">Membrane</location>
        <topology evidence="1">Multi-pass membrane protein</topology>
    </subcellularLocation>
</comment>
<dbReference type="HOGENOM" id="CLU_308389_0_0_1"/>
<dbReference type="GO" id="GO:0022857">
    <property type="term" value="F:transmembrane transporter activity"/>
    <property type="evidence" value="ECO:0007669"/>
    <property type="project" value="TreeGrafter"/>
</dbReference>